<sequence>MNRIITILLTCIAVIKVAYSFVDHHETARILGFEMNIWMYRLIWTFISIGFGYSAWKAKQNIKE</sequence>
<reference evidence="2" key="1">
    <citation type="submission" date="2021-03" db="EMBL/GenBank/DDBJ databases">
        <title>Genomic Encyclopedia of Type Strains, Phase IV (KMG-IV): sequencing the most valuable type-strain genomes for metagenomic binning, comparative biology and taxonomic classification.</title>
        <authorList>
            <person name="Goeker M."/>
        </authorList>
    </citation>
    <scope>NUCLEOTIDE SEQUENCE</scope>
    <source>
        <strain evidence="2">DSM 15523</strain>
        <strain evidence="3 5">DSM 16476</strain>
    </source>
</reference>
<dbReference type="OrthoDB" id="1449985at2"/>
<organism evidence="2 4">
    <name type="scientific">Formosa algae</name>
    <dbReference type="NCBI Taxonomy" id="225843"/>
    <lineage>
        <taxon>Bacteria</taxon>
        <taxon>Pseudomonadati</taxon>
        <taxon>Bacteroidota</taxon>
        <taxon>Flavobacteriia</taxon>
        <taxon>Flavobacteriales</taxon>
        <taxon>Flavobacteriaceae</taxon>
        <taxon>Formosa</taxon>
    </lineage>
</organism>
<keyword evidence="1" id="KW-1133">Transmembrane helix</keyword>
<dbReference type="RefSeq" id="WP_057778664.1">
    <property type="nucleotide sequence ID" value="NZ_JAGGJQ010000004.1"/>
</dbReference>
<accession>A0A9X0YN69</accession>
<evidence type="ECO:0000313" key="3">
    <source>
        <dbReference type="EMBL" id="MDQ0335592.1"/>
    </source>
</evidence>
<dbReference type="EMBL" id="JAGGJQ010000004">
    <property type="protein sequence ID" value="MBP1839993.1"/>
    <property type="molecule type" value="Genomic_DNA"/>
</dbReference>
<proteinExistence type="predicted"/>
<dbReference type="AlphaFoldDB" id="A0A9X0YN69"/>
<evidence type="ECO:0000313" key="5">
    <source>
        <dbReference type="Proteomes" id="UP001231587"/>
    </source>
</evidence>
<comment type="caution">
    <text evidence="2">The sequence shown here is derived from an EMBL/GenBank/DDBJ whole genome shotgun (WGS) entry which is preliminary data.</text>
</comment>
<evidence type="ECO:0000313" key="2">
    <source>
        <dbReference type="EMBL" id="MBP1839993.1"/>
    </source>
</evidence>
<keyword evidence="1" id="KW-0472">Membrane</keyword>
<evidence type="ECO:0000313" key="4">
    <source>
        <dbReference type="Proteomes" id="UP001138672"/>
    </source>
</evidence>
<dbReference type="Proteomes" id="UP001138672">
    <property type="component" value="Unassembled WGS sequence"/>
</dbReference>
<dbReference type="EMBL" id="JAUSUU010000005">
    <property type="protein sequence ID" value="MDQ0335592.1"/>
    <property type="molecule type" value="Genomic_DNA"/>
</dbReference>
<dbReference type="Proteomes" id="UP001231587">
    <property type="component" value="Unassembled WGS sequence"/>
</dbReference>
<keyword evidence="1" id="KW-0812">Transmembrane</keyword>
<feature type="transmembrane region" description="Helical" evidence="1">
    <location>
        <begin position="36"/>
        <end position="56"/>
    </location>
</feature>
<name>A0A9X0YN69_9FLAO</name>
<evidence type="ECO:0000256" key="1">
    <source>
        <dbReference type="SAM" id="Phobius"/>
    </source>
</evidence>
<protein>
    <submittedName>
        <fullName evidence="2">Membrane protein</fullName>
    </submittedName>
</protein>
<keyword evidence="5" id="KW-1185">Reference proteome</keyword>
<gene>
    <name evidence="2" type="ORF">J2Z56_001917</name>
    <name evidence="3" type="ORF">J2Z57_002040</name>
</gene>